<evidence type="ECO:0000256" key="1">
    <source>
        <dbReference type="SAM" id="MobiDB-lite"/>
    </source>
</evidence>
<evidence type="ECO:0000313" key="3">
    <source>
        <dbReference type="Proteomes" id="UP000076738"/>
    </source>
</evidence>
<dbReference type="OrthoDB" id="3243413at2759"/>
<accession>A0A167KPT4</accession>
<dbReference type="STRING" id="1330018.A0A167KPT4"/>
<proteinExistence type="predicted"/>
<name>A0A167KPT4_CALVF</name>
<sequence length="155" mass="17779">MPRNDKILVSVEREEDGFYNNILGEHRWGTFLKKCSKDNESRLSTIFYSTYGHDRDVQRHGWRQKWIESSWFDDDYSASFVQPYPKPTYTSNVPEICRPIPAPRRDGTNPIVGTTEWIVTTEPRGPPPGAPASSRSDSKKKKKKNVGKLGSLTYV</sequence>
<protein>
    <submittedName>
        <fullName evidence="2">Uncharacterized protein</fullName>
    </submittedName>
</protein>
<feature type="region of interest" description="Disordered" evidence="1">
    <location>
        <begin position="118"/>
        <end position="155"/>
    </location>
</feature>
<keyword evidence="3" id="KW-1185">Reference proteome</keyword>
<gene>
    <name evidence="2" type="ORF">CALVIDRAFT_192754</name>
</gene>
<dbReference type="EMBL" id="KV417292">
    <property type="protein sequence ID" value="KZO94869.1"/>
    <property type="molecule type" value="Genomic_DNA"/>
</dbReference>
<dbReference type="AlphaFoldDB" id="A0A167KPT4"/>
<reference evidence="2 3" key="1">
    <citation type="journal article" date="2016" name="Mol. Biol. Evol.">
        <title>Comparative Genomics of Early-Diverging Mushroom-Forming Fungi Provides Insights into the Origins of Lignocellulose Decay Capabilities.</title>
        <authorList>
            <person name="Nagy L.G."/>
            <person name="Riley R."/>
            <person name="Tritt A."/>
            <person name="Adam C."/>
            <person name="Daum C."/>
            <person name="Floudas D."/>
            <person name="Sun H."/>
            <person name="Yadav J.S."/>
            <person name="Pangilinan J."/>
            <person name="Larsson K.H."/>
            <person name="Matsuura K."/>
            <person name="Barry K."/>
            <person name="Labutti K."/>
            <person name="Kuo R."/>
            <person name="Ohm R.A."/>
            <person name="Bhattacharya S.S."/>
            <person name="Shirouzu T."/>
            <person name="Yoshinaga Y."/>
            <person name="Martin F.M."/>
            <person name="Grigoriev I.V."/>
            <person name="Hibbett D.S."/>
        </authorList>
    </citation>
    <scope>NUCLEOTIDE SEQUENCE [LARGE SCALE GENOMIC DNA]</scope>
    <source>
        <strain evidence="2 3">TUFC12733</strain>
    </source>
</reference>
<dbReference type="Proteomes" id="UP000076738">
    <property type="component" value="Unassembled WGS sequence"/>
</dbReference>
<organism evidence="2 3">
    <name type="scientific">Calocera viscosa (strain TUFC12733)</name>
    <dbReference type="NCBI Taxonomy" id="1330018"/>
    <lineage>
        <taxon>Eukaryota</taxon>
        <taxon>Fungi</taxon>
        <taxon>Dikarya</taxon>
        <taxon>Basidiomycota</taxon>
        <taxon>Agaricomycotina</taxon>
        <taxon>Dacrymycetes</taxon>
        <taxon>Dacrymycetales</taxon>
        <taxon>Dacrymycetaceae</taxon>
        <taxon>Calocera</taxon>
    </lineage>
</organism>
<evidence type="ECO:0000313" key="2">
    <source>
        <dbReference type="EMBL" id="KZO94869.1"/>
    </source>
</evidence>